<evidence type="ECO:0000256" key="9">
    <source>
        <dbReference type="ARBA" id="ARBA00023012"/>
    </source>
</evidence>
<keyword evidence="11" id="KW-0175">Coiled coil</keyword>
<evidence type="ECO:0000256" key="7">
    <source>
        <dbReference type="ARBA" id="ARBA00022777"/>
    </source>
</evidence>
<dbReference type="Pfam" id="PF02518">
    <property type="entry name" value="HATPase_c"/>
    <property type="match status" value="1"/>
</dbReference>
<evidence type="ECO:0000256" key="3">
    <source>
        <dbReference type="ARBA" id="ARBA00012438"/>
    </source>
</evidence>
<dbReference type="Proteomes" id="UP000317093">
    <property type="component" value="Chromosome"/>
</dbReference>
<dbReference type="Gene3D" id="6.10.340.10">
    <property type="match status" value="1"/>
</dbReference>
<evidence type="ECO:0000256" key="5">
    <source>
        <dbReference type="ARBA" id="ARBA00022679"/>
    </source>
</evidence>
<evidence type="ECO:0000259" key="14">
    <source>
        <dbReference type="PROSITE" id="PS50885"/>
    </source>
</evidence>
<dbReference type="PRINTS" id="PR00344">
    <property type="entry name" value="BCTRLSENSOR"/>
</dbReference>
<feature type="coiled-coil region" evidence="11">
    <location>
        <begin position="210"/>
        <end position="237"/>
    </location>
</feature>
<dbReference type="SMART" id="SM00304">
    <property type="entry name" value="HAMP"/>
    <property type="match status" value="1"/>
</dbReference>
<dbReference type="InterPro" id="IPR005467">
    <property type="entry name" value="His_kinase_dom"/>
</dbReference>
<dbReference type="RefSeq" id="WP_419192881.1">
    <property type="nucleotide sequence ID" value="NZ_CP036279.1"/>
</dbReference>
<comment type="catalytic activity">
    <reaction evidence="1">
        <text>ATP + protein L-histidine = ADP + protein N-phospho-L-histidine.</text>
        <dbReference type="EC" id="2.7.13.3"/>
    </reaction>
</comment>
<evidence type="ECO:0000256" key="4">
    <source>
        <dbReference type="ARBA" id="ARBA00022553"/>
    </source>
</evidence>
<keyword evidence="16" id="KW-1185">Reference proteome</keyword>
<feature type="transmembrane region" description="Helical" evidence="12">
    <location>
        <begin position="9"/>
        <end position="29"/>
    </location>
</feature>
<dbReference type="EMBL" id="CP036279">
    <property type="protein sequence ID" value="QDU63938.1"/>
    <property type="molecule type" value="Genomic_DNA"/>
</dbReference>
<evidence type="ECO:0000256" key="6">
    <source>
        <dbReference type="ARBA" id="ARBA00022692"/>
    </source>
</evidence>
<name>A0A518BAE1_9BACT</name>
<evidence type="ECO:0000256" key="1">
    <source>
        <dbReference type="ARBA" id="ARBA00000085"/>
    </source>
</evidence>
<keyword evidence="8 12" id="KW-1133">Transmembrane helix</keyword>
<evidence type="ECO:0000256" key="8">
    <source>
        <dbReference type="ARBA" id="ARBA00022989"/>
    </source>
</evidence>
<evidence type="ECO:0000256" key="11">
    <source>
        <dbReference type="SAM" id="Coils"/>
    </source>
</evidence>
<reference evidence="15 16" key="1">
    <citation type="submission" date="2019-02" db="EMBL/GenBank/DDBJ databases">
        <title>Deep-cultivation of Planctomycetes and their phenomic and genomic characterization uncovers novel biology.</title>
        <authorList>
            <person name="Wiegand S."/>
            <person name="Jogler M."/>
            <person name="Boedeker C."/>
            <person name="Pinto D."/>
            <person name="Vollmers J."/>
            <person name="Rivas-Marin E."/>
            <person name="Kohn T."/>
            <person name="Peeters S.H."/>
            <person name="Heuer A."/>
            <person name="Rast P."/>
            <person name="Oberbeckmann S."/>
            <person name="Bunk B."/>
            <person name="Jeske O."/>
            <person name="Meyerdierks A."/>
            <person name="Storesund J.E."/>
            <person name="Kallscheuer N."/>
            <person name="Luecker S."/>
            <person name="Lage O.M."/>
            <person name="Pohl T."/>
            <person name="Merkel B.J."/>
            <person name="Hornburger P."/>
            <person name="Mueller R.-W."/>
            <person name="Bruemmer F."/>
            <person name="Labrenz M."/>
            <person name="Spormann A.M."/>
            <person name="Op den Camp H."/>
            <person name="Overmann J."/>
            <person name="Amann R."/>
            <person name="Jetten M.S.M."/>
            <person name="Mascher T."/>
            <person name="Medema M.H."/>
            <person name="Devos D.P."/>
            <person name="Kaster A.-K."/>
            <person name="Ovreas L."/>
            <person name="Rohde M."/>
            <person name="Galperin M.Y."/>
            <person name="Jogler C."/>
        </authorList>
    </citation>
    <scope>NUCLEOTIDE SEQUENCE [LARGE SCALE GENOMIC DNA]</scope>
    <source>
        <strain evidence="15 16">Pan216</strain>
    </source>
</reference>
<comment type="subcellular location">
    <subcellularLocation>
        <location evidence="2">Membrane</location>
    </subcellularLocation>
</comment>
<evidence type="ECO:0000256" key="2">
    <source>
        <dbReference type="ARBA" id="ARBA00004370"/>
    </source>
</evidence>
<dbReference type="CDD" id="cd06225">
    <property type="entry name" value="HAMP"/>
    <property type="match status" value="1"/>
</dbReference>
<accession>A0A518BAE1</accession>
<sequence>MRWTVQTQLVGPIVVLVLGLILAGAWFSLQTAEHAATTQLESQMRDTARSIQEASYPLTLPILEQIKQFSGFDFVLLRDGSAKGTLSSESIPSDLGRRTASGDTGALRLDRSISVDGIGYRYDAFRLERPSSPGDVLVVLRADTGLRASYRDALRTTTITSLVGGILAIVAVTAVAHRISRRVQTLSARTSDIVGGDYQPLERGPVDDEITDLTNSINDMAARLARYEETIKRTERLRLLEQVGGGLAHQMRNGLAGARLAIQSHLREVDADAEREGLDVALRELRMLDERLHHFLSQGEGDRGRAAQCDLSEVIEETAALFRPRCRHQGIELTCVTSPSCTVEGHAQEWLQVAINLVDNAIHAVGTSGQVAIELTAPVRDDGETTGKNDHVVLIVRDTGPGLPEEILETVYDPFVTGRKDGIGLGLAVTKTVVQRRGGSITWTREDGMTRFEVTIPKQHERERAGSSKL</sequence>
<evidence type="ECO:0000256" key="12">
    <source>
        <dbReference type="SAM" id="Phobius"/>
    </source>
</evidence>
<dbReference type="GO" id="GO:0000160">
    <property type="term" value="P:phosphorelay signal transduction system"/>
    <property type="evidence" value="ECO:0007669"/>
    <property type="project" value="UniProtKB-KW"/>
</dbReference>
<keyword evidence="7" id="KW-0418">Kinase</keyword>
<dbReference type="Pfam" id="PF00672">
    <property type="entry name" value="HAMP"/>
    <property type="match status" value="1"/>
</dbReference>
<dbReference type="PROSITE" id="PS50109">
    <property type="entry name" value="HIS_KIN"/>
    <property type="match status" value="1"/>
</dbReference>
<dbReference type="EC" id="2.7.13.3" evidence="3"/>
<dbReference type="GO" id="GO:0016020">
    <property type="term" value="C:membrane"/>
    <property type="evidence" value="ECO:0007669"/>
    <property type="project" value="UniProtKB-SubCell"/>
</dbReference>
<protein>
    <recommendedName>
        <fullName evidence="3">histidine kinase</fullName>
        <ecNumber evidence="3">2.7.13.3</ecNumber>
    </recommendedName>
</protein>
<dbReference type="KEGG" id="knv:Pan216_48190"/>
<keyword evidence="6 12" id="KW-0812">Transmembrane</keyword>
<feature type="domain" description="Histidine kinase" evidence="13">
    <location>
        <begin position="246"/>
        <end position="460"/>
    </location>
</feature>
<dbReference type="Gene3D" id="3.30.565.10">
    <property type="entry name" value="Histidine kinase-like ATPase, C-terminal domain"/>
    <property type="match status" value="1"/>
</dbReference>
<dbReference type="SMART" id="SM00387">
    <property type="entry name" value="HATPase_c"/>
    <property type="match status" value="1"/>
</dbReference>
<organism evidence="15 16">
    <name type="scientific">Kolteria novifilia</name>
    <dbReference type="NCBI Taxonomy" id="2527975"/>
    <lineage>
        <taxon>Bacteria</taxon>
        <taxon>Pseudomonadati</taxon>
        <taxon>Planctomycetota</taxon>
        <taxon>Planctomycetia</taxon>
        <taxon>Kolteriales</taxon>
        <taxon>Kolteriaceae</taxon>
        <taxon>Kolteria</taxon>
    </lineage>
</organism>
<dbReference type="InterPro" id="IPR003660">
    <property type="entry name" value="HAMP_dom"/>
</dbReference>
<dbReference type="AlphaFoldDB" id="A0A518BAE1"/>
<dbReference type="InterPro" id="IPR004358">
    <property type="entry name" value="Sig_transdc_His_kin-like_C"/>
</dbReference>
<feature type="domain" description="HAMP" evidence="14">
    <location>
        <begin position="177"/>
        <end position="229"/>
    </location>
</feature>
<dbReference type="SUPFAM" id="SSF55874">
    <property type="entry name" value="ATPase domain of HSP90 chaperone/DNA topoisomerase II/histidine kinase"/>
    <property type="match status" value="1"/>
</dbReference>
<dbReference type="PANTHER" id="PTHR45436">
    <property type="entry name" value="SENSOR HISTIDINE KINASE YKOH"/>
    <property type="match status" value="1"/>
</dbReference>
<evidence type="ECO:0000256" key="10">
    <source>
        <dbReference type="ARBA" id="ARBA00023136"/>
    </source>
</evidence>
<dbReference type="InterPro" id="IPR050428">
    <property type="entry name" value="TCS_sensor_his_kinase"/>
</dbReference>
<evidence type="ECO:0000313" key="15">
    <source>
        <dbReference type="EMBL" id="QDU63938.1"/>
    </source>
</evidence>
<proteinExistence type="predicted"/>
<keyword evidence="5 15" id="KW-0808">Transferase</keyword>
<evidence type="ECO:0000313" key="16">
    <source>
        <dbReference type="Proteomes" id="UP000317093"/>
    </source>
</evidence>
<dbReference type="InterPro" id="IPR036890">
    <property type="entry name" value="HATPase_C_sf"/>
</dbReference>
<keyword evidence="10 12" id="KW-0472">Membrane</keyword>
<dbReference type="PANTHER" id="PTHR45436:SF5">
    <property type="entry name" value="SENSOR HISTIDINE KINASE TRCS"/>
    <property type="match status" value="1"/>
</dbReference>
<gene>
    <name evidence="15" type="primary">fixL_2</name>
    <name evidence="15" type="ORF">Pan216_48190</name>
</gene>
<evidence type="ECO:0000259" key="13">
    <source>
        <dbReference type="PROSITE" id="PS50109"/>
    </source>
</evidence>
<keyword evidence="4" id="KW-0597">Phosphoprotein</keyword>
<dbReference type="GO" id="GO:0004673">
    <property type="term" value="F:protein histidine kinase activity"/>
    <property type="evidence" value="ECO:0007669"/>
    <property type="project" value="UniProtKB-EC"/>
</dbReference>
<dbReference type="PROSITE" id="PS50885">
    <property type="entry name" value="HAMP"/>
    <property type="match status" value="1"/>
</dbReference>
<keyword evidence="9" id="KW-0902">Two-component regulatory system</keyword>
<dbReference type="InterPro" id="IPR003594">
    <property type="entry name" value="HATPase_dom"/>
</dbReference>